<dbReference type="Proteomes" id="UP001642464">
    <property type="component" value="Unassembled WGS sequence"/>
</dbReference>
<feature type="transmembrane region" description="Helical" evidence="1">
    <location>
        <begin position="828"/>
        <end position="848"/>
    </location>
</feature>
<evidence type="ECO:0000313" key="3">
    <source>
        <dbReference type="EMBL" id="CAK9057179.1"/>
    </source>
</evidence>
<protein>
    <submittedName>
        <fullName evidence="3">Uncharacterized protein</fullName>
    </submittedName>
</protein>
<evidence type="ECO:0000313" key="4">
    <source>
        <dbReference type="Proteomes" id="UP001642464"/>
    </source>
</evidence>
<keyword evidence="1" id="KW-1133">Transmembrane helix</keyword>
<organism evidence="3 4">
    <name type="scientific">Durusdinium trenchii</name>
    <dbReference type="NCBI Taxonomy" id="1381693"/>
    <lineage>
        <taxon>Eukaryota</taxon>
        <taxon>Sar</taxon>
        <taxon>Alveolata</taxon>
        <taxon>Dinophyceae</taxon>
        <taxon>Suessiales</taxon>
        <taxon>Symbiodiniaceae</taxon>
        <taxon>Durusdinium</taxon>
    </lineage>
</organism>
<dbReference type="EMBL" id="CAXAMM010024446">
    <property type="protein sequence ID" value="CAK9055253.1"/>
    <property type="molecule type" value="Genomic_DNA"/>
</dbReference>
<name>A0ABP0N0P2_9DINO</name>
<gene>
    <name evidence="2" type="ORF">SCF082_LOCUS29902</name>
    <name evidence="3" type="ORF">SCF082_LOCUS30711</name>
</gene>
<dbReference type="EMBL" id="CAXAMM010025557">
    <property type="protein sequence ID" value="CAK9057179.1"/>
    <property type="molecule type" value="Genomic_DNA"/>
</dbReference>
<evidence type="ECO:0000256" key="1">
    <source>
        <dbReference type="SAM" id="Phobius"/>
    </source>
</evidence>
<reference evidence="3 4" key="1">
    <citation type="submission" date="2024-02" db="EMBL/GenBank/DDBJ databases">
        <authorList>
            <person name="Chen Y."/>
            <person name="Shah S."/>
            <person name="Dougan E. K."/>
            <person name="Thang M."/>
            <person name="Chan C."/>
        </authorList>
    </citation>
    <scope>NUCLEOTIDE SEQUENCE [LARGE SCALE GENOMIC DNA]</scope>
</reference>
<keyword evidence="1" id="KW-0472">Membrane</keyword>
<sequence>MPGPFSVFVRNVEVEKDPEAIAEEETHQDMFCFNAAVMDLLEDWMYEALVYMFVLPMGRMGLILGGTLLYLGRLKGPPDAQRLGLIQEASGRVGSDCPSGASERDLDENHGKLTCLHSLEEAGILFYVEWEPNHLVIQDPCQPRPHDWPDAADGRRTWQVLDCFDTIVVNAGNTFRLQEECGSVRIGEEQHGLDRSDKKGFHMRTGPVLQKMGDVLTLKMAKCFGWTKALGNFGVGHQRMPQPITLSDFKAVMLASLRSLIPKDWSIQMPPDWSASHEAAWSWLWQNVEHLLQQQLGKPQQRERLLGMLELGQDHFKQSASRLALIANRVLDMSAAAIGWWVVEHEWSSGGWHGGAVESRVLGHVESPKEFFEKGLENERSPNAERGFEVIKYPYRMVDEISALGLRHVGYAVPIEYFGPFVSAAMDGLKGLTEGETLETEAKAPEEVMDSFSWSLGLISRMLVRTIKEGSTIVMKAINQNSRELLSTSLACAPRGKRCEWVLTISETRKSLTTTTVVGREVGTQSISPLMWAIDSGTWTAAEHIIEDLLTIRADREKYYYGLDHLFERHPDIVEILGTRATVLLTPLFNGMVWRSHLAHNGMRRANYYIKHLVVNKDGKFPDALHSMVELQETLQIDPSIAVHPFLMHLTEIIWTGVIRPKFVFGNTWPLGRREEGEAVKRVPKRVVDGKGTDGLCFNLIVFVFGHGILNHAEDQAYFSSRVAMFTCRCIIYFFGMTNLIYGRVRHIYQAGDGAIRDKDLVIIGRIPIPKRYFDNWRVVSQYLSVVRISPGGSGSSLRYCLQHYEGDFQGAGLFTDLCPEAEIMREIYSVLSMFIIGLYMALLLDLATLSAKFSAYVLVVINTLPEVLLMLASLAFFILMFATCIAVSENDVQSFQDFPMVVLRLFQFAIRINGNPVTERRHAVLILGTFSIFVAQLTCVHEEIYSSMVGYASLRRMQIEVDYMQTLRPSDGQSVSSAMCTRRKTWKKFVQGKGLAMDEPLEFGEGDIGLPGGVQIEEPAKLHPLHRETIMRRAVGSTARRSEGTPPETLEVVLCGFVWVGKELVSRGV</sequence>
<comment type="caution">
    <text evidence="3">The sequence shown here is derived from an EMBL/GenBank/DDBJ whole genome shotgun (WGS) entry which is preliminary data.</text>
</comment>
<feature type="transmembrane region" description="Helical" evidence="1">
    <location>
        <begin position="868"/>
        <end position="888"/>
    </location>
</feature>
<keyword evidence="1" id="KW-0812">Transmembrane</keyword>
<evidence type="ECO:0000313" key="2">
    <source>
        <dbReference type="EMBL" id="CAK9055253.1"/>
    </source>
</evidence>
<accession>A0ABP0N0P2</accession>
<proteinExistence type="predicted"/>
<keyword evidence="4" id="KW-1185">Reference proteome</keyword>